<dbReference type="OrthoDB" id="5600002at2759"/>
<dbReference type="RefSeq" id="XP_022463699.1">
    <property type="nucleotide sequence ID" value="XM_022607066.1"/>
</dbReference>
<dbReference type="STRING" id="1071383.J7RIU9"/>
<dbReference type="Proteomes" id="UP000006310">
    <property type="component" value="Chromosome 3"/>
</dbReference>
<feature type="compositionally biased region" description="Basic and acidic residues" evidence="1">
    <location>
        <begin position="438"/>
        <end position="449"/>
    </location>
</feature>
<feature type="compositionally biased region" description="Low complexity" evidence="1">
    <location>
        <begin position="426"/>
        <end position="437"/>
    </location>
</feature>
<organism evidence="2 3">
    <name type="scientific">Huiozyma naganishii (strain ATCC MYA-139 / BCRC 22969 / CBS 8797 / KCTC 17520 / NBRC 10181 / NCYC 3082 / Yp74L-3)</name>
    <name type="common">Yeast</name>
    <name type="synonym">Kazachstania naganishii</name>
    <dbReference type="NCBI Taxonomy" id="1071383"/>
    <lineage>
        <taxon>Eukaryota</taxon>
        <taxon>Fungi</taxon>
        <taxon>Dikarya</taxon>
        <taxon>Ascomycota</taxon>
        <taxon>Saccharomycotina</taxon>
        <taxon>Saccharomycetes</taxon>
        <taxon>Saccharomycetales</taxon>
        <taxon>Saccharomycetaceae</taxon>
        <taxon>Huiozyma</taxon>
    </lineage>
</organism>
<feature type="region of interest" description="Disordered" evidence="1">
    <location>
        <begin position="352"/>
        <end position="400"/>
    </location>
</feature>
<dbReference type="HOGENOM" id="CLU_401731_0_0_1"/>
<gene>
    <name evidence="2" type="primary">KNAG0C03470</name>
    <name evidence="2" type="ordered locus">KNAG_0C03470</name>
</gene>
<feature type="compositionally biased region" description="Basic residues" evidence="1">
    <location>
        <begin position="321"/>
        <end position="334"/>
    </location>
</feature>
<dbReference type="PANTHER" id="PTHR44376:SF5">
    <property type="entry name" value="TRANSCRIPTIONAL COREPRESSOR LEUNIG ISOFORM X1"/>
    <property type="match status" value="1"/>
</dbReference>
<feature type="region of interest" description="Disordered" evidence="1">
    <location>
        <begin position="317"/>
        <end position="337"/>
    </location>
</feature>
<dbReference type="InterPro" id="IPR006594">
    <property type="entry name" value="LisH"/>
</dbReference>
<dbReference type="PROSITE" id="PS50896">
    <property type="entry name" value="LISH"/>
    <property type="match status" value="1"/>
</dbReference>
<dbReference type="KEGG" id="kng:KNAG_0C03470"/>
<sequence>MRRHLQLPVQPVDQRVGQEQSRYMPQEHIVPPDETRAVPPGILSFPKESLNNHIYQFLKKSSFHKSSETFFREANLANSGPQCALNTADGCLGEWWQIFWDVFNATNRKGGSEITKKYFQISSYWQREEDTHKRNLLQAAKIQLMSNPENNFIVTPLPDLSAAPSILNLTSCDSPLSNVLYSNCNNNNNIMTANMNALHGTNNSTPYIHNTNNNIPNVNGSLQNNYNSGMQNLYVNRFSSETQILGTNNLSSTQIGPVDSAAANFQNMTRLYNNLHPVFRPPPINPHGIPTVNTMNQYTPNELSNTTSVLSTTHFPTVCNSKKKTPKTKRKVQANKKPVSIYCKGKLQLSSSRRKTKTVTENKEVKKTQKDKGSNDINSLKEKSTDQSALQPTPFDASDVTSVENLEAAGLVEHGINEDSMCRGATSDTTTFSPDTDSIFKRNSAEEKLIHKRSNSGIEQTAVTNSGGANKPLLEETEEPKPPFASILLPNEFKETDVKDEQSGDDASNDATKHCLSLHSAGGDVTLLGSNVKNKMEEALFSELCDSVTTAVLPFEDKIESATTLEKLTLVKGTKASAETHAEEGMDNQSTIPNDEDMLPDKKSSPFETKANFSKWDYDSRMLDDVQGTFEFQEKKEKTSDKEHTVPVDTNAVELFTSYLSSNEFRSGTQSEESPELDLDFINWT</sequence>
<feature type="region of interest" description="Disordered" evidence="1">
    <location>
        <begin position="576"/>
        <end position="606"/>
    </location>
</feature>
<reference evidence="2 3" key="1">
    <citation type="journal article" date="2011" name="Proc. Natl. Acad. Sci. U.S.A.">
        <title>Evolutionary erosion of yeast sex chromosomes by mating-type switching accidents.</title>
        <authorList>
            <person name="Gordon J.L."/>
            <person name="Armisen D."/>
            <person name="Proux-Wera E."/>
            <person name="Oheigeartaigh S.S."/>
            <person name="Byrne K.P."/>
            <person name="Wolfe K.H."/>
        </authorList>
    </citation>
    <scope>NUCLEOTIDE SEQUENCE [LARGE SCALE GENOMIC DNA]</scope>
    <source>
        <strain evidence="3">ATCC MYA-139 / BCRC 22969 / CBS 8797 / CCRC 22969 / KCTC 17520 / NBRC 10181 / NCYC 3082</strain>
    </source>
</reference>
<evidence type="ECO:0000313" key="3">
    <source>
        <dbReference type="Proteomes" id="UP000006310"/>
    </source>
</evidence>
<keyword evidence="3" id="KW-1185">Reference proteome</keyword>
<dbReference type="GeneID" id="34525133"/>
<dbReference type="PANTHER" id="PTHR44376">
    <property type="entry name" value="TRANSCRIPTIONAL REGULATOR OF FILAMENTOUS GROWTH FLO8"/>
    <property type="match status" value="1"/>
</dbReference>
<dbReference type="GO" id="GO:0003714">
    <property type="term" value="F:transcription corepressor activity"/>
    <property type="evidence" value="ECO:0007669"/>
    <property type="project" value="InterPro"/>
</dbReference>
<feature type="compositionally biased region" description="Basic and acidic residues" evidence="1">
    <location>
        <begin position="358"/>
        <end position="385"/>
    </location>
</feature>
<feature type="compositionally biased region" description="Polar residues" evidence="1">
    <location>
        <begin position="455"/>
        <end position="468"/>
    </location>
</feature>
<proteinExistence type="predicted"/>
<accession>J7RIU9</accession>
<dbReference type="AlphaFoldDB" id="J7RIU9"/>
<protein>
    <submittedName>
        <fullName evidence="2">Uncharacterized protein</fullName>
    </submittedName>
</protein>
<evidence type="ECO:0000256" key="1">
    <source>
        <dbReference type="SAM" id="MobiDB-lite"/>
    </source>
</evidence>
<name>J7RIU9_HUIN7</name>
<feature type="region of interest" description="Disordered" evidence="1">
    <location>
        <begin position="420"/>
        <end position="491"/>
    </location>
</feature>
<feature type="region of interest" description="Disordered" evidence="1">
    <location>
        <begin position="664"/>
        <end position="685"/>
    </location>
</feature>
<dbReference type="InterPro" id="IPR044716">
    <property type="entry name" value="LEUNIG-like"/>
</dbReference>
<evidence type="ECO:0000313" key="2">
    <source>
        <dbReference type="EMBL" id="CCK69453.1"/>
    </source>
</evidence>
<reference evidence="3" key="2">
    <citation type="submission" date="2012-08" db="EMBL/GenBank/DDBJ databases">
        <title>Genome sequence of Kazachstania naganishii.</title>
        <authorList>
            <person name="Gordon J.L."/>
            <person name="Armisen D."/>
            <person name="Proux-Wera E."/>
            <person name="OhEigeartaigh S.S."/>
            <person name="Byrne K.P."/>
            <person name="Wolfe K.H."/>
        </authorList>
    </citation>
    <scope>NUCLEOTIDE SEQUENCE [LARGE SCALE GENOMIC DNA]</scope>
    <source>
        <strain evidence="3">ATCC MYA-139 / BCRC 22969 / CBS 8797 / CCRC 22969 / KCTC 17520 / NBRC 10181 / NCYC 3082</strain>
    </source>
</reference>
<dbReference type="EMBL" id="HE978316">
    <property type="protein sequence ID" value="CCK69453.1"/>
    <property type="molecule type" value="Genomic_DNA"/>
</dbReference>